<dbReference type="Proteomes" id="UP001242480">
    <property type="component" value="Unassembled WGS sequence"/>
</dbReference>
<keyword evidence="2" id="KW-0808">Transferase</keyword>
<feature type="compositionally biased region" description="Basic and acidic residues" evidence="1">
    <location>
        <begin position="9"/>
        <end position="21"/>
    </location>
</feature>
<dbReference type="EMBL" id="JAUSVX010000001">
    <property type="protein sequence ID" value="MDQ0467642.1"/>
    <property type="molecule type" value="Genomic_DNA"/>
</dbReference>
<organism evidence="2 3">
    <name type="scientific">Labrys wisconsinensis</name>
    <dbReference type="NCBI Taxonomy" id="425677"/>
    <lineage>
        <taxon>Bacteria</taxon>
        <taxon>Pseudomonadati</taxon>
        <taxon>Pseudomonadota</taxon>
        <taxon>Alphaproteobacteria</taxon>
        <taxon>Hyphomicrobiales</taxon>
        <taxon>Xanthobacteraceae</taxon>
        <taxon>Labrys</taxon>
    </lineage>
</organism>
<dbReference type="GO" id="GO:0016301">
    <property type="term" value="F:kinase activity"/>
    <property type="evidence" value="ECO:0007669"/>
    <property type="project" value="UniProtKB-KW"/>
</dbReference>
<proteinExistence type="predicted"/>
<comment type="caution">
    <text evidence="2">The sequence shown here is derived from an EMBL/GenBank/DDBJ whole genome shotgun (WGS) entry which is preliminary data.</text>
</comment>
<evidence type="ECO:0000256" key="1">
    <source>
        <dbReference type="SAM" id="MobiDB-lite"/>
    </source>
</evidence>
<name>A0ABU0J349_9HYPH</name>
<dbReference type="GO" id="GO:0003677">
    <property type="term" value="F:DNA binding"/>
    <property type="evidence" value="ECO:0007669"/>
    <property type="project" value="UniProtKB-KW"/>
</dbReference>
<protein>
    <submittedName>
        <fullName evidence="2">DNA-binding helix-hairpin-helix protein with protein kinase domain</fullName>
    </submittedName>
</protein>
<keyword evidence="2" id="KW-0418">Kinase</keyword>
<dbReference type="RefSeq" id="WP_307267555.1">
    <property type="nucleotide sequence ID" value="NZ_JAUSVX010000001.1"/>
</dbReference>
<gene>
    <name evidence="2" type="ORF">QO011_000637</name>
</gene>
<keyword evidence="2" id="KW-0238">DNA-binding</keyword>
<feature type="region of interest" description="Disordered" evidence="1">
    <location>
        <begin position="1"/>
        <end position="21"/>
    </location>
</feature>
<evidence type="ECO:0000313" key="3">
    <source>
        <dbReference type="Proteomes" id="UP001242480"/>
    </source>
</evidence>
<accession>A0ABU0J349</accession>
<evidence type="ECO:0000313" key="2">
    <source>
        <dbReference type="EMBL" id="MDQ0467642.1"/>
    </source>
</evidence>
<reference evidence="2 3" key="1">
    <citation type="submission" date="2023-07" db="EMBL/GenBank/DDBJ databases">
        <title>Genomic Encyclopedia of Type Strains, Phase IV (KMG-IV): sequencing the most valuable type-strain genomes for metagenomic binning, comparative biology and taxonomic classification.</title>
        <authorList>
            <person name="Goeker M."/>
        </authorList>
    </citation>
    <scope>NUCLEOTIDE SEQUENCE [LARGE SCALE GENOMIC DNA]</scope>
    <source>
        <strain evidence="2 3">DSM 19619</strain>
    </source>
</reference>
<keyword evidence="3" id="KW-1185">Reference proteome</keyword>
<sequence>MRATAPKSFEAKHDTATRPEPRNWAAELEALDEALARGITDAEAEHVVPLDEAFRRLRDELGLEADDRRA</sequence>